<keyword evidence="2" id="KW-1185">Reference proteome</keyword>
<gene>
    <name evidence="1" type="ORF">QHF89_21715</name>
</gene>
<sequence length="114" mass="12773">MPIVKCSPKIDANQPMHCAKCQKVKPWDKATLDQIEAKLKKHNVFWPHLVIMHGYDLPCGDALDTTSRRKNHYALTLYVVATDAHGKKATKARVFATSAGYYVGMDRILNGTAF</sequence>
<organism evidence="1 2">
    <name type="scientific">Polyangium sorediatum</name>
    <dbReference type="NCBI Taxonomy" id="889274"/>
    <lineage>
        <taxon>Bacteria</taxon>
        <taxon>Pseudomonadati</taxon>
        <taxon>Myxococcota</taxon>
        <taxon>Polyangia</taxon>
        <taxon>Polyangiales</taxon>
        <taxon>Polyangiaceae</taxon>
        <taxon>Polyangium</taxon>
    </lineage>
</organism>
<reference evidence="1 2" key="1">
    <citation type="submission" date="2023-04" db="EMBL/GenBank/DDBJ databases">
        <title>The genome sequence of Polyangium sorediatum DSM14670.</title>
        <authorList>
            <person name="Zhang X."/>
        </authorList>
    </citation>
    <scope>NUCLEOTIDE SEQUENCE [LARGE SCALE GENOMIC DNA]</scope>
    <source>
        <strain evidence="1 2">DSM 14670</strain>
    </source>
</reference>
<dbReference type="RefSeq" id="WP_136969845.1">
    <property type="nucleotide sequence ID" value="NZ_JARZHI010000018.1"/>
</dbReference>
<dbReference type="EMBL" id="JARZHI010000018">
    <property type="protein sequence ID" value="MDI1432130.1"/>
    <property type="molecule type" value="Genomic_DNA"/>
</dbReference>
<dbReference type="Proteomes" id="UP001160301">
    <property type="component" value="Unassembled WGS sequence"/>
</dbReference>
<proteinExistence type="predicted"/>
<protein>
    <submittedName>
        <fullName evidence="1">Uncharacterized protein</fullName>
    </submittedName>
</protein>
<accession>A0ABT6NUV7</accession>
<comment type="caution">
    <text evidence="1">The sequence shown here is derived from an EMBL/GenBank/DDBJ whole genome shotgun (WGS) entry which is preliminary data.</text>
</comment>
<evidence type="ECO:0000313" key="1">
    <source>
        <dbReference type="EMBL" id="MDI1432130.1"/>
    </source>
</evidence>
<evidence type="ECO:0000313" key="2">
    <source>
        <dbReference type="Proteomes" id="UP001160301"/>
    </source>
</evidence>
<name>A0ABT6NUV7_9BACT</name>